<accession>A0A7I7LEB8</accession>
<comment type="pathway">
    <text evidence="1 11">Glycerolipid metabolism; triacylglycerol biosynthesis.</text>
</comment>
<keyword evidence="8 11" id="KW-0443">Lipid metabolism</keyword>
<dbReference type="InterPro" id="IPR009721">
    <property type="entry name" value="O-acyltransferase_WSD1_C"/>
</dbReference>
<evidence type="ECO:0000256" key="11">
    <source>
        <dbReference type="RuleBase" id="RU361241"/>
    </source>
</evidence>
<dbReference type="Pfam" id="PF06974">
    <property type="entry name" value="WS_DGAT_C"/>
    <property type="match status" value="1"/>
</dbReference>
<dbReference type="EMBL" id="AP022572">
    <property type="protein sequence ID" value="BBX58128.1"/>
    <property type="molecule type" value="Genomic_DNA"/>
</dbReference>
<keyword evidence="7 11" id="KW-0319">Glycerol metabolism</keyword>
<dbReference type="PANTHER" id="PTHR31650:SF1">
    <property type="entry name" value="WAX ESTER SYNTHASE_DIACYLGLYCEROL ACYLTRANSFERASE 4-RELATED"/>
    <property type="match status" value="1"/>
</dbReference>
<dbReference type="GO" id="GO:0004144">
    <property type="term" value="F:diacylglycerol O-acyltransferase activity"/>
    <property type="evidence" value="ECO:0007669"/>
    <property type="project" value="UniProtKB-EC"/>
</dbReference>
<keyword evidence="15" id="KW-1185">Reference proteome</keyword>
<dbReference type="GO" id="GO:0019432">
    <property type="term" value="P:triglyceride biosynthetic process"/>
    <property type="evidence" value="ECO:0007669"/>
    <property type="project" value="UniProtKB-UniPathway"/>
</dbReference>
<reference evidence="14 15" key="1">
    <citation type="journal article" date="2019" name="Emerg. Microbes Infect.">
        <title>Comprehensive subspecies identification of 175 nontuberculous mycobacteria species based on 7547 genomic profiles.</title>
        <authorList>
            <person name="Matsumoto Y."/>
            <person name="Kinjo T."/>
            <person name="Motooka D."/>
            <person name="Nabeya D."/>
            <person name="Jung N."/>
            <person name="Uechi K."/>
            <person name="Horii T."/>
            <person name="Iida T."/>
            <person name="Fujita J."/>
            <person name="Nakamura S."/>
        </authorList>
    </citation>
    <scope>NUCLEOTIDE SEQUENCE [LARGE SCALE GENOMIC DNA]</scope>
    <source>
        <strain evidence="14 15">JCM 12657</strain>
    </source>
</reference>
<dbReference type="SUPFAM" id="SSF52777">
    <property type="entry name" value="CoA-dependent acyltransferases"/>
    <property type="match status" value="1"/>
</dbReference>
<protein>
    <recommendedName>
        <fullName evidence="4 11">Diacylglycerol O-acyltransferase</fullName>
        <ecNumber evidence="4 11">2.3.1.20</ecNumber>
    </recommendedName>
</protein>
<evidence type="ECO:0000256" key="9">
    <source>
        <dbReference type="ARBA" id="ARBA00023315"/>
    </source>
</evidence>
<dbReference type="UniPathway" id="UPA00282"/>
<dbReference type="InterPro" id="IPR014292">
    <property type="entry name" value="Acyl_transf_WS/DGAT"/>
</dbReference>
<dbReference type="GO" id="GO:0001666">
    <property type="term" value="P:response to hypoxia"/>
    <property type="evidence" value="ECO:0007669"/>
    <property type="project" value="TreeGrafter"/>
</dbReference>
<dbReference type="NCBIfam" id="TIGR02946">
    <property type="entry name" value="acyl_WS_DGAT"/>
    <property type="match status" value="1"/>
</dbReference>
<dbReference type="GO" id="GO:0006071">
    <property type="term" value="P:glycerol metabolic process"/>
    <property type="evidence" value="ECO:0007669"/>
    <property type="project" value="UniProtKB-KW"/>
</dbReference>
<dbReference type="RefSeq" id="WP_011739914.1">
    <property type="nucleotide sequence ID" value="NZ_AP022572.1"/>
</dbReference>
<evidence type="ECO:0000256" key="10">
    <source>
        <dbReference type="ARBA" id="ARBA00048109"/>
    </source>
</evidence>
<gene>
    <name evidence="14" type="ORF">MSHO_34730</name>
</gene>
<evidence type="ECO:0000256" key="3">
    <source>
        <dbReference type="ARBA" id="ARBA00009587"/>
    </source>
</evidence>
<dbReference type="Pfam" id="PF03007">
    <property type="entry name" value="WS_DGAT_cat"/>
    <property type="match status" value="1"/>
</dbReference>
<dbReference type="Proteomes" id="UP000467164">
    <property type="component" value="Chromosome"/>
</dbReference>
<evidence type="ECO:0000256" key="5">
    <source>
        <dbReference type="ARBA" id="ARBA00022516"/>
    </source>
</evidence>
<dbReference type="GO" id="GO:0005886">
    <property type="term" value="C:plasma membrane"/>
    <property type="evidence" value="ECO:0007669"/>
    <property type="project" value="TreeGrafter"/>
</dbReference>
<keyword evidence="5 11" id="KW-0444">Lipid biosynthesis</keyword>
<dbReference type="InterPro" id="IPR004255">
    <property type="entry name" value="O-acyltransferase_WSD1_N"/>
</dbReference>
<evidence type="ECO:0000259" key="13">
    <source>
        <dbReference type="Pfam" id="PF06974"/>
    </source>
</evidence>
<evidence type="ECO:0000256" key="4">
    <source>
        <dbReference type="ARBA" id="ARBA00013244"/>
    </source>
</evidence>
<evidence type="ECO:0000259" key="12">
    <source>
        <dbReference type="Pfam" id="PF03007"/>
    </source>
</evidence>
<comment type="similarity">
    <text evidence="3 11">Belongs to the long-chain O-acyltransferase family.</text>
</comment>
<dbReference type="GO" id="GO:0051701">
    <property type="term" value="P:biological process involved in interaction with host"/>
    <property type="evidence" value="ECO:0007669"/>
    <property type="project" value="TreeGrafter"/>
</dbReference>
<evidence type="ECO:0000313" key="15">
    <source>
        <dbReference type="Proteomes" id="UP000467164"/>
    </source>
</evidence>
<comment type="catalytic activity">
    <reaction evidence="10 11">
        <text>an acyl-CoA + a 1,2-diacyl-sn-glycerol = a triacyl-sn-glycerol + CoA</text>
        <dbReference type="Rhea" id="RHEA:10868"/>
        <dbReference type="ChEBI" id="CHEBI:17815"/>
        <dbReference type="ChEBI" id="CHEBI:57287"/>
        <dbReference type="ChEBI" id="CHEBI:58342"/>
        <dbReference type="ChEBI" id="CHEBI:64615"/>
        <dbReference type="EC" id="2.3.1.20"/>
    </reaction>
</comment>
<dbReference type="AlphaFoldDB" id="A0A7I7LEB8"/>
<dbReference type="PANTHER" id="PTHR31650">
    <property type="entry name" value="O-ACYLTRANSFERASE (WSD1-LIKE) FAMILY PROTEIN"/>
    <property type="match status" value="1"/>
</dbReference>
<feature type="domain" description="O-acyltransferase WSD1-like N-terminal" evidence="12">
    <location>
        <begin position="4"/>
        <end position="264"/>
    </location>
</feature>
<organism evidence="14 15">
    <name type="scientific">Mycobacterium shottsii</name>
    <dbReference type="NCBI Taxonomy" id="133549"/>
    <lineage>
        <taxon>Bacteria</taxon>
        <taxon>Bacillati</taxon>
        <taxon>Actinomycetota</taxon>
        <taxon>Actinomycetes</taxon>
        <taxon>Mycobacteriales</taxon>
        <taxon>Mycobacteriaceae</taxon>
        <taxon>Mycobacterium</taxon>
        <taxon>Mycobacterium ulcerans group</taxon>
    </lineage>
</organism>
<evidence type="ECO:0000256" key="7">
    <source>
        <dbReference type="ARBA" id="ARBA00022798"/>
    </source>
</evidence>
<evidence type="ECO:0000256" key="1">
    <source>
        <dbReference type="ARBA" id="ARBA00004771"/>
    </source>
</evidence>
<evidence type="ECO:0000256" key="6">
    <source>
        <dbReference type="ARBA" id="ARBA00022679"/>
    </source>
</evidence>
<dbReference type="GO" id="GO:0071731">
    <property type="term" value="P:response to nitric oxide"/>
    <property type="evidence" value="ECO:0007669"/>
    <property type="project" value="TreeGrafter"/>
</dbReference>
<dbReference type="GeneID" id="34343920"/>
<dbReference type="KEGG" id="msho:MSHO_34730"/>
<comment type="pathway">
    <text evidence="2">Lipid metabolism.</text>
</comment>
<dbReference type="EC" id="2.3.1.20" evidence="4 11"/>
<evidence type="ECO:0000256" key="2">
    <source>
        <dbReference type="ARBA" id="ARBA00005189"/>
    </source>
</evidence>
<proteinExistence type="inferred from homology"/>
<evidence type="ECO:0000256" key="8">
    <source>
        <dbReference type="ARBA" id="ARBA00023098"/>
    </source>
</evidence>
<keyword evidence="6 11" id="KW-0808">Transferase</keyword>
<name>A0A7I7LEB8_9MYCO</name>
<evidence type="ECO:0000313" key="14">
    <source>
        <dbReference type="EMBL" id="BBX58128.1"/>
    </source>
</evidence>
<keyword evidence="9 11" id="KW-0012">Acyltransferase</keyword>
<sequence>MRRLSSVDAAFWSAETAGWHMHVGALAICDPTDAPDYSFQRLRELLIERLPEIPQLRWRVTGAPLGLDRPWFVEDQDLDVDFHVRRIGVPAPGGRRELEELVGRLMSYKLDRSRPLWELWVIEGVEGGRIATLTKMHHAIVDGVSGAGLGEILLDVTPEPRPPQEETVGFVGFQIPRLERRAVGALINVGIMTPFRIARLVEQTVRQQIAALGVSARPPRYFDAPKTRFNAHVSPHRRVSGCRIELARAKAVKDAFGVKLNDVVLATVAGAAREYLKKRDELPAKPLIAQIPVSTRTDQTKEDVGNQISSMTASLATHINDPAERLKAIHESTQNAKEMAKALSAHQIMGLTETTPPGLLHLAARAYTATGLSHNLAPINLVVSNVPGPQFPLYMAGARLDSLVPLGPPVMDVALNITCFSYQEHLDFGFVTTPEVANDIDEMADLIEPALAELERAAGL</sequence>
<feature type="domain" description="O-acyltransferase WSD1 C-terminal" evidence="13">
    <location>
        <begin position="305"/>
        <end position="454"/>
    </location>
</feature>
<dbReference type="InterPro" id="IPR045034">
    <property type="entry name" value="O-acyltransferase_WSD1-like"/>
</dbReference>